<comment type="caution">
    <text evidence="6">The sequence shown here is derived from an EMBL/GenBank/DDBJ whole genome shotgun (WGS) entry which is preliminary data.</text>
</comment>
<keyword evidence="7" id="KW-1185">Reference proteome</keyword>
<reference evidence="6 7" key="1">
    <citation type="submission" date="2018-03" db="EMBL/GenBank/DDBJ databases">
        <title>Genomic Encyclopedia of Archaeal and Bacterial Type Strains, Phase II (KMG-II): from individual species to whole genera.</title>
        <authorList>
            <person name="Goeker M."/>
        </authorList>
    </citation>
    <scope>NUCLEOTIDE SEQUENCE [LARGE SCALE GENOMIC DNA]</scope>
    <source>
        <strain evidence="6 7">DSM 44720</strain>
    </source>
</reference>
<sequence length="1643" mass="171211">MAFVVFVAAAVVPIALLSTAASAAPCDAPVVNPVACENSKTGDTNWDATGGGDPSIEGFATTMSANIGDTVKFKIKTSSPYKIDIYRLGYYNGAGARKWATSIPVTPRSQPACLSQASTGLVDCGNWQESASWTVPSNAVSGVYLAHLQRTDADVDNQIAFVVRDDGSHAKMVFQTSDTTWQAYNTWGGNSFYGGQPDSRAYKLSYNRPFSTRTDVPDGRDFLFGSEYPMIRFLERNGYDMSYISGIDTDRAGALLQNHKLFISTGHDEYWSGQQRANVEAARDAGVHLAFFSGNEVFWKTRWENSIDGSNTAYRTLVTYKETHANAKIDPNAQWTGTWRDPRFSPPADGGRPENALTGQIWTVNCCSYAIQVPADDGKMRFWRNTSVANQATGAVATLAPNSLGYEWDEDLDNGFRPKGAVRLSKTTQTVQAKIQDYGTSVAEGEATHRMTMYKAASGAIVFGAGTVQWSWGLDDQHDGAAVDTDVRMQQATVNLFGDMGILPTTMMSGLTAPGTSTDTTAPQTTISTPTSNSVVNSGDTVTVTGTASDVGGRVGNVDVSLDGGTTWHPATGRESWTYSGSVPRTGAISIQARATDDSLNTDASPATVGVTSTCPCTLFPDLAKPRTEASTDVNQINVGTRFTTDSAGYVTGMRFYKGAGNTGTHVGGLWTAAGQQLATATFANESASGWQNAIFNPAVQVTANTQYVVSYNAPVGRYSADADFFRNKGFDAPPLHAPATAETALNGVFGYGTPGFPTNSYQGGNYWVDAVFDTTAPPDTIAPSATVDSPINGSSSVSTTAKPSVRFDEPVQQATIAFSVKNPANVAVAGTVAYDAATKTAVFTPSSPLAGNTKYTVSVSGAKDTAGNTMSGTTSWTFTTQKPATPGVCPCSVWDDGAVPATVTVNDAGAVELGMRFQADVSGSVKGVRFYKGAQNVGSHTGRLWSNSGTLLATITFTGESTAGWQEAAFNSPVHINAGTTYVVSYTTNGYYSATSGGLNSAVVNAPLRALATGTDGPSGVYRYGTGGVFPTNGGGANYWVDAVFQPDPDTIAPTVTGTWPGNDSRSVPTSSAITATFNEAVNPSSVVFTLNGDINAASPLTGTTTYDAATRTARFQPSAALSAATTYTATVKAADTSGNMMGNATSWFFTTSGIGACPCTLFSDSTTPVTASVNDTNAVELGARITPDTNGWITGVRFYKGTGNTGTHTGSLWTTSGTRLATGTFTGESATGWQKLAFANPVAVTANTQYVVSYYAPVGRYAGDVDYFTTAVDNAPLHSPVSGSDKNGLFRYGAGGGFPVDSYRSGNYYVDAVFTNNAPSDTTAPTVTGYSPADGVTSVPPTGAVTVTFDEDVQPTSPVFTLAPTAGGANVAGTSAYNAATRTWTFTPSSPLAFATTYRATVSGAKDGPGNTMAGSVTWTYTTAQAPTSGCPCTIFPDSATPTIAAADDNGPLSLGVRFTAESDGVVNGIRFYKGAGNTGTHTGTLWTATGTSLGTVTFTGETAGGWQTATFATPIAVTANTQYVASYFAPNGHYSVTRGTFEFNGVDRTPLHAPKALSGAPNGLYKYGSSAAFPDGGNDTNYWVDVVYTPNTPAPQGFAGSAGAAAASPAGFFHGTPAQAVSSVVGVLRSRVAQLFTTTR</sequence>
<name>A0A2T0T4Y1_9PSEU</name>
<dbReference type="SUPFAM" id="SSF81296">
    <property type="entry name" value="E set domains"/>
    <property type="match status" value="1"/>
</dbReference>
<feature type="domain" description="SbsA Ig-like" evidence="3">
    <location>
        <begin position="1323"/>
        <end position="1425"/>
    </location>
</feature>
<dbReference type="Pfam" id="PF13313">
    <property type="entry name" value="DUF4082"/>
    <property type="match status" value="4"/>
</dbReference>
<evidence type="ECO:0000313" key="6">
    <source>
        <dbReference type="EMBL" id="PRY40730.1"/>
    </source>
</evidence>
<dbReference type="Gene3D" id="2.60.40.1220">
    <property type="match status" value="3"/>
</dbReference>
<organism evidence="6 7">
    <name type="scientific">Umezawaea tangerina</name>
    <dbReference type="NCBI Taxonomy" id="84725"/>
    <lineage>
        <taxon>Bacteria</taxon>
        <taxon>Bacillati</taxon>
        <taxon>Actinomycetota</taxon>
        <taxon>Actinomycetes</taxon>
        <taxon>Pseudonocardiales</taxon>
        <taxon>Pseudonocardiaceae</taxon>
        <taxon>Umezawaea</taxon>
    </lineage>
</organism>
<feature type="domain" description="SbsA Ig-like" evidence="3">
    <location>
        <begin position="780"/>
        <end position="881"/>
    </location>
</feature>
<dbReference type="Pfam" id="PF13205">
    <property type="entry name" value="Big_5"/>
    <property type="match status" value="3"/>
</dbReference>
<dbReference type="Gene3D" id="2.60.40.650">
    <property type="match status" value="1"/>
</dbReference>
<keyword evidence="1 2" id="KW-0732">Signal</keyword>
<dbReference type="Pfam" id="PF20254">
    <property type="entry name" value="DMFA2_C"/>
    <property type="match status" value="1"/>
</dbReference>
<dbReference type="Pfam" id="PF17957">
    <property type="entry name" value="Big_7"/>
    <property type="match status" value="1"/>
</dbReference>
<gene>
    <name evidence="6" type="ORF">CLV43_106471</name>
</gene>
<feature type="domain" description="DUF4082" evidence="4">
    <location>
        <begin position="1442"/>
        <end position="1587"/>
    </location>
</feature>
<feature type="domain" description="N,N-dimethylformamidase beta subunit-like C-terminal" evidence="5">
    <location>
        <begin position="83"/>
        <end position="477"/>
    </location>
</feature>
<protein>
    <submittedName>
        <fullName evidence="6">Molybdenum-dependent oxidoreductase-like protein</fullName>
    </submittedName>
</protein>
<evidence type="ECO:0000313" key="7">
    <source>
        <dbReference type="Proteomes" id="UP000239494"/>
    </source>
</evidence>
<dbReference type="InterPro" id="IPR014755">
    <property type="entry name" value="Cu-Rt/internalin_Ig-like"/>
</dbReference>
<dbReference type="InterPro" id="IPR032812">
    <property type="entry name" value="SbsA_Ig"/>
</dbReference>
<feature type="signal peptide" evidence="2">
    <location>
        <begin position="1"/>
        <end position="23"/>
    </location>
</feature>
<dbReference type="InterPro" id="IPR046540">
    <property type="entry name" value="DMFA2_C"/>
</dbReference>
<evidence type="ECO:0000259" key="5">
    <source>
        <dbReference type="Pfam" id="PF20254"/>
    </source>
</evidence>
<feature type="domain" description="DUF4082" evidence="4">
    <location>
        <begin position="899"/>
        <end position="1042"/>
    </location>
</feature>
<dbReference type="InterPro" id="IPR025141">
    <property type="entry name" value="DUF4082"/>
</dbReference>
<evidence type="ECO:0000259" key="4">
    <source>
        <dbReference type="Pfam" id="PF13313"/>
    </source>
</evidence>
<proteinExistence type="predicted"/>
<feature type="domain" description="SbsA Ig-like" evidence="3">
    <location>
        <begin position="1051"/>
        <end position="1153"/>
    </location>
</feature>
<accession>A0A2T0T4Y1</accession>
<dbReference type="Proteomes" id="UP000239494">
    <property type="component" value="Unassembled WGS sequence"/>
</dbReference>
<evidence type="ECO:0000256" key="2">
    <source>
        <dbReference type="SAM" id="SignalP"/>
    </source>
</evidence>
<dbReference type="InterPro" id="IPR014756">
    <property type="entry name" value="Ig_E-set"/>
</dbReference>
<feature type="domain" description="DUF4082" evidence="4">
    <location>
        <begin position="625"/>
        <end position="769"/>
    </location>
</feature>
<evidence type="ECO:0000256" key="1">
    <source>
        <dbReference type="ARBA" id="ARBA00022729"/>
    </source>
</evidence>
<feature type="domain" description="DUF4082" evidence="4">
    <location>
        <begin position="1168"/>
        <end position="1312"/>
    </location>
</feature>
<evidence type="ECO:0000259" key="3">
    <source>
        <dbReference type="Pfam" id="PF13205"/>
    </source>
</evidence>
<feature type="chain" id="PRO_5015585180" evidence="2">
    <location>
        <begin position="24"/>
        <end position="1643"/>
    </location>
</feature>
<dbReference type="EMBL" id="PVTF01000006">
    <property type="protein sequence ID" value="PRY40730.1"/>
    <property type="molecule type" value="Genomic_DNA"/>
</dbReference>